<name>A0ABN9XGZ9_9DINO</name>
<sequence length="832" mass="89699">MLPWHKCRFLTEVMVSRSSVGCALTTYLGVEGLKRTFERINPSHNVSVAEWFKTMLLAQIATQIADLDKATTTDFDSKANLLSTDLSRVIDFLHPEYITLVGDTIDCVRHINTIVLVTVNPSQVSSKRVGESVSFVETNKAMAGIKQVMHFGATAVALYASAQNLLALTAKDSLGDKKMLRAVEIIEDTSMMPTFVQKLAESEAEGTEWHAQGFDDIASMMVFANIDESVDHLCEAVKLWDRRRTEEQIATVGNFFNLTFDVLARIDCMMVCCLAGGCFATGIGELLKADFSADGTAINVAGYSGLAQSIQHAVVSSENSLTSSLSRICRLIDQLPQVLKDPMEPSPTVLLDNLKVFDTNVCVRDSIVKIIEALGSLTSVGTSSQALQSWVKSQSAGSDTSSSLQVYINVVTLADKVDALKFQSPECLSGERDPIVVSSIGSGATSTSASVVQAYGLADVVTQLPLIRALRGVLDGAFEESLTKFSGAVGFDGLLIPKAMSEMPAQWVPAVDCFCTSEFAKTANDNVCKALGSASQAWACDQVCSAVGSLVTVLNRGSVHLDLPIVGSAGLKVCCAVPDDAFQILIKLWCDMHKVASLIAFPSARFLGDCSTSGATESVMKNTELKPEITKAVDLCRDHIAIGTEALEKLQDSHASSLADLSPTCAQMIDFLLAAEKTIGFQSEAIFGKMLQVCVDESLELQKVTPIYGNLISDDTFNRSMAKSHVHNHANKDVLNEKTVRMYHCLSSLGSVFNAWAVEDSSDGSEIKEKIDMVNTTYVSARRAVTVIASLTVVFTLRGQAKSDEADYLLKNKASDIPRALLRELEKLVAAG</sequence>
<proteinExistence type="predicted"/>
<dbReference type="Proteomes" id="UP001189429">
    <property type="component" value="Unassembled WGS sequence"/>
</dbReference>
<keyword evidence="2" id="KW-1185">Reference proteome</keyword>
<evidence type="ECO:0000313" key="1">
    <source>
        <dbReference type="EMBL" id="CAK0899000.1"/>
    </source>
</evidence>
<accession>A0ABN9XGZ9</accession>
<protein>
    <submittedName>
        <fullName evidence="1">Uncharacterized protein</fullName>
    </submittedName>
</protein>
<dbReference type="EMBL" id="CAUYUJ010020533">
    <property type="protein sequence ID" value="CAK0899000.1"/>
    <property type="molecule type" value="Genomic_DNA"/>
</dbReference>
<gene>
    <name evidence="1" type="ORF">PCOR1329_LOCUS76633</name>
</gene>
<reference evidence="1" key="1">
    <citation type="submission" date="2023-10" db="EMBL/GenBank/DDBJ databases">
        <authorList>
            <person name="Chen Y."/>
            <person name="Shah S."/>
            <person name="Dougan E. K."/>
            <person name="Thang M."/>
            <person name="Chan C."/>
        </authorList>
    </citation>
    <scope>NUCLEOTIDE SEQUENCE [LARGE SCALE GENOMIC DNA]</scope>
</reference>
<comment type="caution">
    <text evidence="1">The sequence shown here is derived from an EMBL/GenBank/DDBJ whole genome shotgun (WGS) entry which is preliminary data.</text>
</comment>
<feature type="non-terminal residue" evidence="1">
    <location>
        <position position="832"/>
    </location>
</feature>
<organism evidence="1 2">
    <name type="scientific">Prorocentrum cordatum</name>
    <dbReference type="NCBI Taxonomy" id="2364126"/>
    <lineage>
        <taxon>Eukaryota</taxon>
        <taxon>Sar</taxon>
        <taxon>Alveolata</taxon>
        <taxon>Dinophyceae</taxon>
        <taxon>Prorocentrales</taxon>
        <taxon>Prorocentraceae</taxon>
        <taxon>Prorocentrum</taxon>
    </lineage>
</organism>
<evidence type="ECO:0000313" key="2">
    <source>
        <dbReference type="Proteomes" id="UP001189429"/>
    </source>
</evidence>